<protein>
    <submittedName>
        <fullName evidence="1">Uncharacterized protein</fullName>
    </submittedName>
</protein>
<accession>A0A430LUS3</accession>
<organism evidence="1 2">
    <name type="scientific">Fusarium euwallaceae</name>
    <dbReference type="NCBI Taxonomy" id="1147111"/>
    <lineage>
        <taxon>Eukaryota</taxon>
        <taxon>Fungi</taxon>
        <taxon>Dikarya</taxon>
        <taxon>Ascomycota</taxon>
        <taxon>Pezizomycotina</taxon>
        <taxon>Sordariomycetes</taxon>
        <taxon>Hypocreomycetidae</taxon>
        <taxon>Hypocreales</taxon>
        <taxon>Nectriaceae</taxon>
        <taxon>Fusarium</taxon>
        <taxon>Fusarium solani species complex</taxon>
    </lineage>
</organism>
<gene>
    <name evidence="1" type="ORF">BHE90_006059</name>
</gene>
<dbReference type="AlphaFoldDB" id="A0A430LUS3"/>
<sequence>MQPPTTHWMFLSSRDGGQFALIRRSSCTKRRTSNRIFSMVRAGGPRTAESFDELAQQLEAAWDAVINGGKRGHGDKEMKVVSIQGSIPAGVESGLLLPRAGGDAAWLNENKPMFERLAQAGDADFVQLLDEMQNREDLVKALSGQ</sequence>
<dbReference type="EMBL" id="MIKF01000074">
    <property type="protein sequence ID" value="RTE79454.1"/>
    <property type="molecule type" value="Genomic_DNA"/>
</dbReference>
<evidence type="ECO:0000313" key="1">
    <source>
        <dbReference type="EMBL" id="RTE79454.1"/>
    </source>
</evidence>
<keyword evidence="2" id="KW-1185">Reference proteome</keyword>
<name>A0A430LUS3_9HYPO</name>
<reference evidence="1 2" key="1">
    <citation type="submission" date="2017-06" db="EMBL/GenBank/DDBJ databases">
        <title>Comparative genomic analysis of Ambrosia Fusariam Clade fungi.</title>
        <authorList>
            <person name="Stajich J.E."/>
            <person name="Carrillo J."/>
            <person name="Kijimoto T."/>
            <person name="Eskalen A."/>
            <person name="O'Donnell K."/>
            <person name="Kasson M."/>
        </authorList>
    </citation>
    <scope>NUCLEOTIDE SEQUENCE [LARGE SCALE GENOMIC DNA]</scope>
    <source>
        <strain evidence="1 2">UCR1854</strain>
    </source>
</reference>
<comment type="caution">
    <text evidence="1">The sequence shown here is derived from an EMBL/GenBank/DDBJ whole genome shotgun (WGS) entry which is preliminary data.</text>
</comment>
<dbReference type="Proteomes" id="UP000287124">
    <property type="component" value="Unassembled WGS sequence"/>
</dbReference>
<dbReference type="InterPro" id="IPR014347">
    <property type="entry name" value="Tautomerase/MIF_sf"/>
</dbReference>
<evidence type="ECO:0000313" key="2">
    <source>
        <dbReference type="Proteomes" id="UP000287124"/>
    </source>
</evidence>
<proteinExistence type="predicted"/>
<dbReference type="Gene3D" id="3.30.429.10">
    <property type="entry name" value="Macrophage Migration Inhibitory Factor"/>
    <property type="match status" value="1"/>
</dbReference>